<keyword evidence="12" id="KW-1185">Reference proteome</keyword>
<evidence type="ECO:0000256" key="8">
    <source>
        <dbReference type="SAM" id="MobiDB-lite"/>
    </source>
</evidence>
<protein>
    <submittedName>
        <fullName evidence="11">Membrane protein</fullName>
    </submittedName>
</protein>
<dbReference type="GO" id="GO:0008982">
    <property type="term" value="F:protein-N(PI)-phosphohistidine-sugar phosphotransferase activity"/>
    <property type="evidence" value="ECO:0007669"/>
    <property type="project" value="InterPro"/>
</dbReference>
<evidence type="ECO:0000256" key="2">
    <source>
        <dbReference type="ARBA" id="ARBA00022448"/>
    </source>
</evidence>
<evidence type="ECO:0000256" key="6">
    <source>
        <dbReference type="ARBA" id="ARBA00022989"/>
    </source>
</evidence>
<dbReference type="AlphaFoldDB" id="A0A401IWJ2"/>
<evidence type="ECO:0000256" key="3">
    <source>
        <dbReference type="ARBA" id="ARBA00022475"/>
    </source>
</evidence>
<feature type="transmembrane region" description="Helical" evidence="9">
    <location>
        <begin position="245"/>
        <end position="262"/>
    </location>
</feature>
<dbReference type="GO" id="GO:0005886">
    <property type="term" value="C:plasma membrane"/>
    <property type="evidence" value="ECO:0007669"/>
    <property type="project" value="UniProtKB-SubCell"/>
</dbReference>
<accession>A0A401IWJ2</accession>
<keyword evidence="5 9" id="KW-0812">Transmembrane</keyword>
<keyword evidence="4" id="KW-0762">Sugar transport</keyword>
<name>A0A401IWJ2_9LACO</name>
<evidence type="ECO:0000313" key="12">
    <source>
        <dbReference type="Proteomes" id="UP000286848"/>
    </source>
</evidence>
<dbReference type="InterPro" id="IPR003352">
    <property type="entry name" value="PTS_EIIC"/>
</dbReference>
<sequence length="378" mass="39290">MKAAVAANDMPEKQETPVAEQPATEKKMSISDYVYTVSAGVSNAVLVMLGVGLLIQSIANFVHWDALYQVGAIAQWMLAPAFGAVIATQLKTNSLVMFSSMISATVGANAVYFTSANVHGVTATGNAMSQAAQSGIFTSGQPISAVAAGLIAALIGKYLTGKTPLDMMLVPLGATLVGSISGLGLASVTTPALNWLSGFIAQSMQVNPLVGSICVAFAWSLFLMTPASSAALAVAVMLDPLSSGSALLGTTAQFVGFLVISWRQNNLGANIAQGFITPKIQFPNLLVNPMLAVPSFVSAMVAAPVAAIFFHFKVNYTIAGLGLNSLIAPINLASTDPQLLLVYLLMGVVVPAVLSLVIYNVMRKMKLVKDGQLHVEVV</sequence>
<keyword evidence="7 9" id="KW-0472">Membrane</keyword>
<dbReference type="Pfam" id="PF13303">
    <property type="entry name" value="PTS_EIIC_2"/>
    <property type="match status" value="1"/>
</dbReference>
<reference evidence="11 12" key="1">
    <citation type="journal article" date="2019" name="Int. J. Syst. Evol. Microbiol.">
        <title>Lactobacillus salitolerans sp. nov., a novel lactic acid bacterium isolated from spent mushroom substrates.</title>
        <authorList>
            <person name="Tohno M."/>
            <person name="Tanizawa Y."/>
            <person name="Kojima Y."/>
            <person name="Sakamoto M."/>
            <person name="Nakamura Y."/>
            <person name="Ohkuma M."/>
            <person name="Kobayashi H."/>
        </authorList>
    </citation>
    <scope>NUCLEOTIDE SEQUENCE [LARGE SCALE GENOMIC DNA]</scope>
    <source>
        <strain evidence="11 12">YK43</strain>
    </source>
</reference>
<feature type="transmembrane region" description="Helical" evidence="9">
    <location>
        <begin position="168"/>
        <end position="189"/>
    </location>
</feature>
<feature type="transmembrane region" description="Helical" evidence="9">
    <location>
        <begin position="209"/>
        <end position="238"/>
    </location>
</feature>
<feature type="transmembrane region" description="Helical" evidence="9">
    <location>
        <begin position="340"/>
        <end position="359"/>
    </location>
</feature>
<keyword evidence="6 9" id="KW-1133">Transmembrane helix</keyword>
<feature type="transmembrane region" description="Helical" evidence="9">
    <location>
        <begin position="33"/>
        <end position="55"/>
    </location>
</feature>
<gene>
    <name evidence="11" type="ORF">LFYK43_23350</name>
</gene>
<evidence type="ECO:0000256" key="9">
    <source>
        <dbReference type="SAM" id="Phobius"/>
    </source>
</evidence>
<dbReference type="EMBL" id="BFFP01000068">
    <property type="protein sequence ID" value="GBG95876.1"/>
    <property type="molecule type" value="Genomic_DNA"/>
</dbReference>
<feature type="transmembrane region" description="Helical" evidence="9">
    <location>
        <begin position="291"/>
        <end position="309"/>
    </location>
</feature>
<feature type="region of interest" description="Disordered" evidence="8">
    <location>
        <begin position="1"/>
        <end position="23"/>
    </location>
</feature>
<feature type="transmembrane region" description="Helical" evidence="9">
    <location>
        <begin position="67"/>
        <end position="88"/>
    </location>
</feature>
<comment type="caution">
    <text evidence="11">The sequence shown here is derived from an EMBL/GenBank/DDBJ whole genome shotgun (WGS) entry which is preliminary data.</text>
</comment>
<feature type="domain" description="Phosphotransferase system EIIC" evidence="10">
    <location>
        <begin position="36"/>
        <end position="374"/>
    </location>
</feature>
<feature type="transmembrane region" description="Helical" evidence="9">
    <location>
        <begin position="95"/>
        <end position="115"/>
    </location>
</feature>
<organism evidence="11 12">
    <name type="scientific">Ligilactobacillus salitolerans</name>
    <dbReference type="NCBI Taxonomy" id="1808352"/>
    <lineage>
        <taxon>Bacteria</taxon>
        <taxon>Bacillati</taxon>
        <taxon>Bacillota</taxon>
        <taxon>Bacilli</taxon>
        <taxon>Lactobacillales</taxon>
        <taxon>Lactobacillaceae</taxon>
        <taxon>Ligilactobacillus</taxon>
    </lineage>
</organism>
<comment type="subcellular location">
    <subcellularLocation>
        <location evidence="1">Cell membrane</location>
        <topology evidence="1">Multi-pass membrane protein</topology>
    </subcellularLocation>
</comment>
<dbReference type="GO" id="GO:0009401">
    <property type="term" value="P:phosphoenolpyruvate-dependent sugar phosphotransferase system"/>
    <property type="evidence" value="ECO:0007669"/>
    <property type="project" value="InterPro"/>
</dbReference>
<evidence type="ECO:0000256" key="7">
    <source>
        <dbReference type="ARBA" id="ARBA00023136"/>
    </source>
</evidence>
<keyword evidence="2" id="KW-0813">Transport</keyword>
<keyword evidence="3" id="KW-1003">Cell membrane</keyword>
<evidence type="ECO:0000256" key="4">
    <source>
        <dbReference type="ARBA" id="ARBA00022597"/>
    </source>
</evidence>
<dbReference type="Proteomes" id="UP000286848">
    <property type="component" value="Unassembled WGS sequence"/>
</dbReference>
<evidence type="ECO:0000256" key="5">
    <source>
        <dbReference type="ARBA" id="ARBA00022692"/>
    </source>
</evidence>
<evidence type="ECO:0000313" key="11">
    <source>
        <dbReference type="EMBL" id="GBG95876.1"/>
    </source>
</evidence>
<proteinExistence type="predicted"/>
<evidence type="ECO:0000256" key="1">
    <source>
        <dbReference type="ARBA" id="ARBA00004651"/>
    </source>
</evidence>
<evidence type="ECO:0000259" key="10">
    <source>
        <dbReference type="Pfam" id="PF13303"/>
    </source>
</evidence>